<dbReference type="EC" id="3.2.2.9" evidence="2"/>
<organism evidence="8 9">
    <name type="scientific">Opacimonas viscosa</name>
    <dbReference type="NCBI Taxonomy" id="2961944"/>
    <lineage>
        <taxon>Bacteria</taxon>
        <taxon>Pseudomonadati</taxon>
        <taxon>Pseudomonadota</taxon>
        <taxon>Gammaproteobacteria</taxon>
        <taxon>Alteromonadales</taxon>
        <taxon>Alteromonadaceae</taxon>
        <taxon>Opacimonas</taxon>
    </lineage>
</organism>
<keyword evidence="3" id="KW-0028">Amino-acid biosynthesis</keyword>
<dbReference type="FunFam" id="3.40.50.1580:FF:000001">
    <property type="entry name" value="MTA/SAH nucleosidase family protein"/>
    <property type="match status" value="1"/>
</dbReference>
<comment type="pathway">
    <text evidence="1">Amino-acid biosynthesis; L-methionine biosynthesis via salvage pathway; S-methyl-5-thio-alpha-D-ribose 1-phosphate from S-methyl-5'-thioadenosine (hydrolase route): step 1/2.</text>
</comment>
<dbReference type="InterPro" id="IPR035994">
    <property type="entry name" value="Nucleoside_phosphorylase_sf"/>
</dbReference>
<evidence type="ECO:0000256" key="6">
    <source>
        <dbReference type="ARBA" id="ARBA00050313"/>
    </source>
</evidence>
<dbReference type="InterPro" id="IPR000845">
    <property type="entry name" value="Nucleoside_phosphorylase_d"/>
</dbReference>
<dbReference type="GO" id="GO:0009164">
    <property type="term" value="P:nucleoside catabolic process"/>
    <property type="evidence" value="ECO:0007669"/>
    <property type="project" value="InterPro"/>
</dbReference>
<dbReference type="Pfam" id="PF01048">
    <property type="entry name" value="PNP_UDP_1"/>
    <property type="match status" value="1"/>
</dbReference>
<dbReference type="SUPFAM" id="SSF53167">
    <property type="entry name" value="Purine and uridine phosphorylases"/>
    <property type="match status" value="1"/>
</dbReference>
<dbReference type="GO" id="GO:0019284">
    <property type="term" value="P:L-methionine salvage from S-adenosylmethionine"/>
    <property type="evidence" value="ECO:0007669"/>
    <property type="project" value="TreeGrafter"/>
</dbReference>
<dbReference type="EMBL" id="JANATA010000020">
    <property type="protein sequence ID" value="MCP3429363.1"/>
    <property type="molecule type" value="Genomic_DNA"/>
</dbReference>
<evidence type="ECO:0000256" key="4">
    <source>
        <dbReference type="ARBA" id="ARBA00022801"/>
    </source>
</evidence>
<keyword evidence="9" id="KW-1185">Reference proteome</keyword>
<proteinExistence type="predicted"/>
<evidence type="ECO:0000256" key="2">
    <source>
        <dbReference type="ARBA" id="ARBA00011974"/>
    </source>
</evidence>
<keyword evidence="8" id="KW-0326">Glycosidase</keyword>
<dbReference type="NCBIfam" id="NF004079">
    <property type="entry name" value="PRK05584.1"/>
    <property type="match status" value="1"/>
</dbReference>
<dbReference type="PANTHER" id="PTHR46832:SF1">
    <property type="entry name" value="5'-METHYLTHIOADENOSINE_S-ADENOSYLHOMOCYSTEINE NUCLEOSIDASE"/>
    <property type="match status" value="1"/>
</dbReference>
<sequence>MNILILGAMDEEVALLNASLEDIATRQVAHLTCHTGTYAGHVVLVAKCGIGKVAAALATGLLCQDFQPDVVINTGSAGGFDPRIDVGDIVIGSDLIQHDVNLTHFGYKLGQPAGMPEVFSADTSWAELALECVTDMPNIMGIRGVIGSGDAFIGTDEQAAQIKADYPQFAAVEMEGAAIGQVCHLLDIPCLVIRSISDHANKASSMTFEQYLPIAAKNSANLVMAVLQKA</sequence>
<dbReference type="PANTHER" id="PTHR46832">
    <property type="entry name" value="5'-METHYLTHIOADENOSINE/S-ADENOSYLHOMOCYSTEINE NUCLEOSIDASE"/>
    <property type="match status" value="1"/>
</dbReference>
<evidence type="ECO:0000256" key="1">
    <source>
        <dbReference type="ARBA" id="ARBA00004945"/>
    </source>
</evidence>
<accession>A0AA41X3L5</accession>
<dbReference type="GO" id="GO:0019509">
    <property type="term" value="P:L-methionine salvage from methylthioadenosine"/>
    <property type="evidence" value="ECO:0007669"/>
    <property type="project" value="InterPro"/>
</dbReference>
<comment type="catalytic activity">
    <reaction evidence="6">
        <text>5'-deoxyadenosine + H2O = 5-deoxy-D-ribose + adenine</text>
        <dbReference type="Rhea" id="RHEA:29859"/>
        <dbReference type="ChEBI" id="CHEBI:15377"/>
        <dbReference type="ChEBI" id="CHEBI:16708"/>
        <dbReference type="ChEBI" id="CHEBI:17319"/>
        <dbReference type="ChEBI" id="CHEBI:149540"/>
        <dbReference type="EC" id="3.2.2.9"/>
    </reaction>
    <physiologicalReaction direction="left-to-right" evidence="6">
        <dbReference type="Rhea" id="RHEA:29860"/>
    </physiologicalReaction>
</comment>
<dbReference type="CDD" id="cd09008">
    <property type="entry name" value="MTAN"/>
    <property type="match status" value="1"/>
</dbReference>
<dbReference type="Proteomes" id="UP001165413">
    <property type="component" value="Unassembled WGS sequence"/>
</dbReference>
<feature type="domain" description="Nucleoside phosphorylase" evidence="7">
    <location>
        <begin position="3"/>
        <end position="227"/>
    </location>
</feature>
<protein>
    <recommendedName>
        <fullName evidence="2">adenosylhomocysteine nucleosidase</fullName>
        <ecNumber evidence="2">3.2.2.9</ecNumber>
    </recommendedName>
</protein>
<dbReference type="GO" id="GO:0005829">
    <property type="term" value="C:cytosol"/>
    <property type="evidence" value="ECO:0007669"/>
    <property type="project" value="TreeGrafter"/>
</dbReference>
<dbReference type="Gene3D" id="3.40.50.1580">
    <property type="entry name" value="Nucleoside phosphorylase domain"/>
    <property type="match status" value="1"/>
</dbReference>
<dbReference type="GO" id="GO:0008930">
    <property type="term" value="F:methylthioadenosine nucleosidase activity"/>
    <property type="evidence" value="ECO:0007669"/>
    <property type="project" value="InterPro"/>
</dbReference>
<gene>
    <name evidence="8" type="ORF">NLF92_10440</name>
</gene>
<evidence type="ECO:0000313" key="8">
    <source>
        <dbReference type="EMBL" id="MCP3429363.1"/>
    </source>
</evidence>
<dbReference type="AlphaFoldDB" id="A0AA41X3L5"/>
<evidence type="ECO:0000256" key="5">
    <source>
        <dbReference type="ARBA" id="ARBA00023167"/>
    </source>
</evidence>
<dbReference type="GO" id="GO:0008782">
    <property type="term" value="F:adenosylhomocysteine nucleosidase activity"/>
    <property type="evidence" value="ECO:0007669"/>
    <property type="project" value="UniProtKB-EC"/>
</dbReference>
<evidence type="ECO:0000259" key="7">
    <source>
        <dbReference type="Pfam" id="PF01048"/>
    </source>
</evidence>
<evidence type="ECO:0000313" key="9">
    <source>
        <dbReference type="Proteomes" id="UP001165413"/>
    </source>
</evidence>
<keyword evidence="4 8" id="KW-0378">Hydrolase</keyword>
<dbReference type="NCBIfam" id="TIGR01704">
    <property type="entry name" value="MTA_SAH-Nsdase"/>
    <property type="match status" value="1"/>
</dbReference>
<comment type="caution">
    <text evidence="8">The sequence shown here is derived from an EMBL/GenBank/DDBJ whole genome shotgun (WGS) entry which is preliminary data.</text>
</comment>
<name>A0AA41X3L5_9ALTE</name>
<dbReference type="InterPro" id="IPR010049">
    <property type="entry name" value="MTA_SAH_Nsdase"/>
</dbReference>
<dbReference type="RefSeq" id="WP_254101601.1">
    <property type="nucleotide sequence ID" value="NZ_JANATA010000020.1"/>
</dbReference>
<evidence type="ECO:0000256" key="3">
    <source>
        <dbReference type="ARBA" id="ARBA00022605"/>
    </source>
</evidence>
<keyword evidence="5" id="KW-0486">Methionine biosynthesis</keyword>
<reference evidence="8" key="1">
    <citation type="submission" date="2022-07" db="EMBL/GenBank/DDBJ databases">
        <title>Characterization of the Novel Bacterium Alteromonas immobilis LMIT006 and Alteromonas gregis LMIT007.</title>
        <authorList>
            <person name="Lin X."/>
        </authorList>
    </citation>
    <scope>NUCLEOTIDE SEQUENCE</scope>
    <source>
        <strain evidence="8">LMIT007</strain>
    </source>
</reference>